<evidence type="ECO:0000256" key="1">
    <source>
        <dbReference type="SAM" id="MobiDB-lite"/>
    </source>
</evidence>
<dbReference type="AlphaFoldDB" id="A0ABD3CG70"/>
<dbReference type="Proteomes" id="UP001632038">
    <property type="component" value="Unassembled WGS sequence"/>
</dbReference>
<evidence type="ECO:0000259" key="2">
    <source>
        <dbReference type="PROSITE" id="PS50181"/>
    </source>
</evidence>
<keyword evidence="4" id="KW-1185">Reference proteome</keyword>
<evidence type="ECO:0000313" key="4">
    <source>
        <dbReference type="Proteomes" id="UP001632038"/>
    </source>
</evidence>
<comment type="caution">
    <text evidence="3">The sequence shown here is derived from an EMBL/GenBank/DDBJ whole genome shotgun (WGS) entry which is preliminary data.</text>
</comment>
<accession>A0ABD3CG70</accession>
<organism evidence="3 4">
    <name type="scientific">Castilleja foliolosa</name>
    <dbReference type="NCBI Taxonomy" id="1961234"/>
    <lineage>
        <taxon>Eukaryota</taxon>
        <taxon>Viridiplantae</taxon>
        <taxon>Streptophyta</taxon>
        <taxon>Embryophyta</taxon>
        <taxon>Tracheophyta</taxon>
        <taxon>Spermatophyta</taxon>
        <taxon>Magnoliopsida</taxon>
        <taxon>eudicotyledons</taxon>
        <taxon>Gunneridae</taxon>
        <taxon>Pentapetalae</taxon>
        <taxon>asterids</taxon>
        <taxon>lamiids</taxon>
        <taxon>Lamiales</taxon>
        <taxon>Orobanchaceae</taxon>
        <taxon>Pedicularideae</taxon>
        <taxon>Castillejinae</taxon>
        <taxon>Castilleja</taxon>
    </lineage>
</organism>
<gene>
    <name evidence="3" type="ORF">CASFOL_029040</name>
</gene>
<sequence length="408" mass="46364">MDNIPPSIIRQPPPPLTPAGRKEGKTNPEMVGSDNRITRTNYLRSCTRKRLTDIESLPDEVLFNVLLRLPAQDIYDSTRLVCIKWCNMAHTHTFINAHLQHSTHELIFQSTSSYLIIMSVGESGLVEISKHSYKPSVLTMASCNGLLLEVEFQVRKKCNLYVSNPTTGQVFSLPLFFGYMINNGLFGIAYAAATMEYKAVVLFTPAQSMKKIFIILTIGVDNSWRTIGSESVSLAATQISVSAPALMTEGFVHFCLIDSNEVLTLNVETEIITDTSGPIPKGRNRNQLNTYLSTGRYLSLLRPCGEFCWEVWEMKPKIDYRWRKVWDISLETHKCSTCQLFGFNEYSYLIPIGWLKYLELLVFSVSDDDPIFVFNLLTREIVTFELPFSCNNYNILMHKNSLVWLDGC</sequence>
<dbReference type="InterPro" id="IPR050796">
    <property type="entry name" value="SCF_F-box_component"/>
</dbReference>
<proteinExistence type="predicted"/>
<dbReference type="Pfam" id="PF00646">
    <property type="entry name" value="F-box"/>
    <property type="match status" value="1"/>
</dbReference>
<dbReference type="Gene3D" id="1.20.1280.50">
    <property type="match status" value="1"/>
</dbReference>
<protein>
    <recommendedName>
        <fullName evidence="2">F-box domain-containing protein</fullName>
    </recommendedName>
</protein>
<dbReference type="InterPro" id="IPR036047">
    <property type="entry name" value="F-box-like_dom_sf"/>
</dbReference>
<dbReference type="Pfam" id="PF08268">
    <property type="entry name" value="FBA_3"/>
    <property type="match status" value="1"/>
</dbReference>
<dbReference type="PANTHER" id="PTHR31672">
    <property type="entry name" value="BNACNNG10540D PROTEIN"/>
    <property type="match status" value="1"/>
</dbReference>
<feature type="domain" description="F-box" evidence="2">
    <location>
        <begin position="51"/>
        <end position="98"/>
    </location>
</feature>
<feature type="compositionally biased region" description="Low complexity" evidence="1">
    <location>
        <begin position="1"/>
        <end position="10"/>
    </location>
</feature>
<dbReference type="PROSITE" id="PS50181">
    <property type="entry name" value="FBOX"/>
    <property type="match status" value="1"/>
</dbReference>
<evidence type="ECO:0000313" key="3">
    <source>
        <dbReference type="EMBL" id="KAL3627677.1"/>
    </source>
</evidence>
<name>A0ABD3CG70_9LAMI</name>
<feature type="region of interest" description="Disordered" evidence="1">
    <location>
        <begin position="1"/>
        <end position="34"/>
    </location>
</feature>
<dbReference type="PANTHER" id="PTHR31672:SF11">
    <property type="entry name" value="F-BOX PROTEIN CPR1-LIKE ISOFORM X2"/>
    <property type="match status" value="1"/>
</dbReference>
<dbReference type="InterPro" id="IPR001810">
    <property type="entry name" value="F-box_dom"/>
</dbReference>
<dbReference type="InterPro" id="IPR013187">
    <property type="entry name" value="F-box-assoc_dom_typ3"/>
</dbReference>
<reference evidence="4" key="1">
    <citation type="journal article" date="2024" name="IScience">
        <title>Strigolactones Initiate the Formation of Haustorium-like Structures in Castilleja.</title>
        <authorList>
            <person name="Buerger M."/>
            <person name="Peterson D."/>
            <person name="Chory J."/>
        </authorList>
    </citation>
    <scope>NUCLEOTIDE SEQUENCE [LARGE SCALE GENOMIC DNA]</scope>
</reference>
<dbReference type="EMBL" id="JAVIJP010000039">
    <property type="protein sequence ID" value="KAL3627677.1"/>
    <property type="molecule type" value="Genomic_DNA"/>
</dbReference>
<dbReference type="SUPFAM" id="SSF81383">
    <property type="entry name" value="F-box domain"/>
    <property type="match status" value="1"/>
</dbReference>